<evidence type="ECO:0000256" key="4">
    <source>
        <dbReference type="ARBA" id="ARBA00022771"/>
    </source>
</evidence>
<dbReference type="EMBL" id="CM007649">
    <property type="protein sequence ID" value="ONM37667.1"/>
    <property type="molecule type" value="Genomic_DNA"/>
</dbReference>
<evidence type="ECO:0000256" key="8">
    <source>
        <dbReference type="ARBA" id="ARBA00023163"/>
    </source>
</evidence>
<evidence type="ECO:0000256" key="7">
    <source>
        <dbReference type="ARBA" id="ARBA00023125"/>
    </source>
</evidence>
<dbReference type="Pfam" id="PF05699">
    <property type="entry name" value="Dimer_Tnp_hAT"/>
    <property type="match status" value="1"/>
</dbReference>
<keyword evidence="5" id="KW-0862">Zinc</keyword>
<dbReference type="InterPro" id="IPR008906">
    <property type="entry name" value="HATC_C_dom"/>
</dbReference>
<dbReference type="PANTHER" id="PTHR46481:SF5">
    <property type="entry name" value="OS08G0393150 PROTEIN"/>
    <property type="match status" value="1"/>
</dbReference>
<evidence type="ECO:0000256" key="5">
    <source>
        <dbReference type="ARBA" id="ARBA00022833"/>
    </source>
</evidence>
<dbReference type="Pfam" id="PF14372">
    <property type="entry name" value="hAT-like_RNase-H"/>
    <property type="match status" value="1"/>
</dbReference>
<dbReference type="FunCoup" id="A0A1D6NAV6">
    <property type="interactions" value="559"/>
</dbReference>
<dbReference type="Pfam" id="PF02892">
    <property type="entry name" value="zf-BED"/>
    <property type="match status" value="1"/>
</dbReference>
<dbReference type="GO" id="GO:0003677">
    <property type="term" value="F:DNA binding"/>
    <property type="evidence" value="ECO:0007669"/>
    <property type="project" value="UniProtKB-KW"/>
</dbReference>
<dbReference type="InterPro" id="IPR003656">
    <property type="entry name" value="Znf_BED"/>
</dbReference>
<evidence type="ECO:0000256" key="6">
    <source>
        <dbReference type="ARBA" id="ARBA00023015"/>
    </source>
</evidence>
<keyword evidence="4" id="KW-0863">Zinc-finger</keyword>
<dbReference type="STRING" id="4577.A0A1D6NAV6"/>
<evidence type="ECO:0000256" key="1">
    <source>
        <dbReference type="ARBA" id="ARBA00004123"/>
    </source>
</evidence>
<dbReference type="PROSITE" id="PS50808">
    <property type="entry name" value="ZF_BED"/>
    <property type="match status" value="1"/>
</dbReference>
<dbReference type="InterPro" id="IPR025525">
    <property type="entry name" value="hAT-like_transposase_RNase-H"/>
</dbReference>
<accession>A0A1D6NAV6</accession>
<evidence type="ECO:0000313" key="10">
    <source>
        <dbReference type="EMBL" id="ONM37667.1"/>
    </source>
</evidence>
<comment type="subunit">
    <text evidence="2">Homodimer.</text>
</comment>
<evidence type="ECO:0000256" key="9">
    <source>
        <dbReference type="ARBA" id="ARBA00023242"/>
    </source>
</evidence>
<keyword evidence="7" id="KW-0238">DNA-binding</keyword>
<gene>
    <name evidence="10" type="ORF">ZEAMMB73_Zm00001d043354</name>
</gene>
<keyword evidence="8" id="KW-0804">Transcription</keyword>
<organism evidence="10">
    <name type="scientific">Zea mays</name>
    <name type="common">Maize</name>
    <dbReference type="NCBI Taxonomy" id="4577"/>
    <lineage>
        <taxon>Eukaryota</taxon>
        <taxon>Viridiplantae</taxon>
        <taxon>Streptophyta</taxon>
        <taxon>Embryophyta</taxon>
        <taxon>Tracheophyta</taxon>
        <taxon>Spermatophyta</taxon>
        <taxon>Magnoliopsida</taxon>
        <taxon>Liliopsida</taxon>
        <taxon>Poales</taxon>
        <taxon>Poaceae</taxon>
        <taxon>PACMAD clade</taxon>
        <taxon>Panicoideae</taxon>
        <taxon>Andropogonodae</taxon>
        <taxon>Andropogoneae</taxon>
        <taxon>Tripsacinae</taxon>
        <taxon>Zea</taxon>
    </lineage>
</organism>
<dbReference type="OMA" id="CTITKAV"/>
<evidence type="ECO:0000256" key="2">
    <source>
        <dbReference type="ARBA" id="ARBA00011738"/>
    </source>
</evidence>
<dbReference type="InterPro" id="IPR052035">
    <property type="entry name" value="ZnF_BED_domain_contain"/>
</dbReference>
<dbReference type="PANTHER" id="PTHR46481">
    <property type="entry name" value="ZINC FINGER BED DOMAIN-CONTAINING PROTEIN 4"/>
    <property type="match status" value="1"/>
</dbReference>
<keyword evidence="9" id="KW-0539">Nucleus</keyword>
<dbReference type="GO" id="GO:0005634">
    <property type="term" value="C:nucleus"/>
    <property type="evidence" value="ECO:0007669"/>
    <property type="project" value="UniProtKB-SubCell"/>
</dbReference>
<comment type="subcellular location">
    <subcellularLocation>
        <location evidence="1">Nucleus</location>
    </subcellularLocation>
</comment>
<dbReference type="SMART" id="SM00614">
    <property type="entry name" value="ZnF_BED"/>
    <property type="match status" value="1"/>
</dbReference>
<name>A0A1D6NAV6_MAIZE</name>
<dbReference type="InterPro" id="IPR012337">
    <property type="entry name" value="RNaseH-like_sf"/>
</dbReference>
<dbReference type="IntAct" id="A0A1D6NAV6">
    <property type="interactions" value="1"/>
</dbReference>
<dbReference type="AlphaFoldDB" id="A0A1D6NAV6"/>
<proteinExistence type="predicted"/>
<dbReference type="ExpressionAtlas" id="A0A1D6NAV6">
    <property type="expression patterns" value="baseline"/>
</dbReference>
<dbReference type="GO" id="GO:0008270">
    <property type="term" value="F:zinc ion binding"/>
    <property type="evidence" value="ECO:0007669"/>
    <property type="project" value="UniProtKB-KW"/>
</dbReference>
<dbReference type="GO" id="GO:0046983">
    <property type="term" value="F:protein dimerization activity"/>
    <property type="evidence" value="ECO:0007669"/>
    <property type="project" value="InterPro"/>
</dbReference>
<reference evidence="10" key="1">
    <citation type="submission" date="2015-12" db="EMBL/GenBank/DDBJ databases">
        <title>Update maize B73 reference genome by single molecule sequencing technologies.</title>
        <authorList>
            <consortium name="Maize Genome Sequencing Project"/>
            <person name="Ware D."/>
        </authorList>
    </citation>
    <scope>NUCLEOTIDE SEQUENCE [LARGE SCALE GENOMIC DNA]</scope>
    <source>
        <tissue evidence="10">Seedling</tissue>
    </source>
</reference>
<dbReference type="InParanoid" id="A0A1D6NAV6"/>
<keyword evidence="6" id="KW-0805">Transcription regulation</keyword>
<dbReference type="SUPFAM" id="SSF53098">
    <property type="entry name" value="Ribonuclease H-like"/>
    <property type="match status" value="1"/>
</dbReference>
<protein>
    <submittedName>
        <fullName evidence="10">Zinc finger BED domain-containing protein DAYSLEEPER</fullName>
    </submittedName>
</protein>
<sequence length="658" mass="75232">MEGVSSAPEMDEAISTDQSSRSTKRRAKVWDHVDSELIDGKEKAVCKYCKAHLSSAAGKGTTHLNRHISVYCHAIPPEERQRFLATQKTKPDVAHVFDPVVFRGLIAKYFLSAEISFRKCEDPSWKEMINYCQPSFRLVGRQTVRSDCMLLYEEEKLQLIEQFTKLKSHVSLTADLWSSNQNLGYLGVTAHFISEDFELHKKIIAFKKISFPHTSYAVQDGITSCLLEWGLVGDLFTLTLDNASVNNRAMKDMRDALGSQMFFSGEHLHVRCSSHVLNIMVQAGLKVVPNAVGKVRDIIKVVISTPSRLQIFNSIVQTLGLRSKSGLILDVPHRWNATYDMLNEALKYKAALNRYAVEQHHECPTEEDWSKAEALHGFLQEFSDATKAFSADRHPTAHLFLKMLLVIRGVLLDENYNSNELLNEMANVMYTKFQKYWINPNIVLLIAAVLDPSMKTEFVKFYFYTVGDNVDMKMRELKRYLKKYYLEYEKIMRSHSLHVFITPDDQMRSEPSTSSPLCGKRRVEHAFAQFASQNANARPERTEMDTYLEDPRILIKPDECFNVLGWWKKNSDAYPILSLMARDFMAIPVSTVSSESAFSAAGRVLGKNRTSLSPETLEALVCAKDWLIGFNDEEEGKLSYKSRLLYDNELNCLRHFTR</sequence>
<evidence type="ECO:0000256" key="3">
    <source>
        <dbReference type="ARBA" id="ARBA00022723"/>
    </source>
</evidence>
<keyword evidence="3" id="KW-0479">Metal-binding</keyword>